<dbReference type="Pfam" id="PF13848">
    <property type="entry name" value="Thioredoxin_6"/>
    <property type="match status" value="1"/>
</dbReference>
<evidence type="ECO:0000256" key="5">
    <source>
        <dbReference type="ARBA" id="ARBA00022737"/>
    </source>
</evidence>
<name>A0A813HUP5_POLGL</name>
<reference evidence="11" key="1">
    <citation type="submission" date="2021-02" db="EMBL/GenBank/DDBJ databases">
        <authorList>
            <person name="Dougan E. K."/>
            <person name="Rhodes N."/>
            <person name="Thang M."/>
            <person name="Chan C."/>
        </authorList>
    </citation>
    <scope>NUCLEOTIDE SEQUENCE</scope>
</reference>
<keyword evidence="7" id="KW-1015">Disulfide bond</keyword>
<keyword evidence="12" id="KW-1185">Reference proteome</keyword>
<evidence type="ECO:0000313" key="11">
    <source>
        <dbReference type="EMBL" id="CAE8641872.1"/>
    </source>
</evidence>
<dbReference type="Gene3D" id="3.40.30.10">
    <property type="entry name" value="Glutaredoxin"/>
    <property type="match status" value="2"/>
</dbReference>
<dbReference type="PANTHER" id="PTHR18929">
    <property type="entry name" value="PROTEIN DISULFIDE ISOMERASE"/>
    <property type="match status" value="1"/>
</dbReference>
<keyword evidence="5" id="KW-0677">Repeat</keyword>
<gene>
    <name evidence="11" type="ORF">PGLA1383_LOCUS56446</name>
</gene>
<dbReference type="PROSITE" id="PS00194">
    <property type="entry name" value="THIOREDOXIN_1"/>
    <property type="match status" value="1"/>
</dbReference>
<evidence type="ECO:0000256" key="8">
    <source>
        <dbReference type="ARBA" id="ARBA00023235"/>
    </source>
</evidence>
<dbReference type="Pfam" id="PF00085">
    <property type="entry name" value="Thioredoxin"/>
    <property type="match status" value="1"/>
</dbReference>
<dbReference type="PROSITE" id="PS51352">
    <property type="entry name" value="THIOREDOXIN_2"/>
    <property type="match status" value="1"/>
</dbReference>
<keyword evidence="9" id="KW-0676">Redox-active center</keyword>
<proteinExistence type="inferred from homology"/>
<dbReference type="InterPro" id="IPR013766">
    <property type="entry name" value="Thioredoxin_domain"/>
</dbReference>
<organism evidence="11 12">
    <name type="scientific">Polarella glacialis</name>
    <name type="common">Dinoflagellate</name>
    <dbReference type="NCBI Taxonomy" id="89957"/>
    <lineage>
        <taxon>Eukaryota</taxon>
        <taxon>Sar</taxon>
        <taxon>Alveolata</taxon>
        <taxon>Dinophyceae</taxon>
        <taxon>Suessiales</taxon>
        <taxon>Suessiaceae</taxon>
        <taxon>Polarella</taxon>
    </lineage>
</organism>
<dbReference type="EMBL" id="CAJNNV010033042">
    <property type="protein sequence ID" value="CAE8641872.1"/>
    <property type="molecule type" value="Genomic_DNA"/>
</dbReference>
<accession>A0A813HUP5</accession>
<dbReference type="OMA" id="LMWIENM"/>
<dbReference type="OrthoDB" id="72053at2759"/>
<evidence type="ECO:0000256" key="7">
    <source>
        <dbReference type="ARBA" id="ARBA00023157"/>
    </source>
</evidence>
<dbReference type="CDD" id="cd02995">
    <property type="entry name" value="PDI_a_PDI_a'_C"/>
    <property type="match status" value="1"/>
</dbReference>
<feature type="domain" description="Thioredoxin" evidence="10">
    <location>
        <begin position="114"/>
        <end position="228"/>
    </location>
</feature>
<keyword evidence="6" id="KW-0256">Endoplasmic reticulum</keyword>
<dbReference type="GO" id="GO:0034976">
    <property type="term" value="P:response to endoplasmic reticulum stress"/>
    <property type="evidence" value="ECO:0007669"/>
    <property type="project" value="TreeGrafter"/>
</dbReference>
<evidence type="ECO:0000256" key="4">
    <source>
        <dbReference type="ARBA" id="ARBA00022729"/>
    </source>
</evidence>
<comment type="similarity">
    <text evidence="2">Belongs to the protein disulfide isomerase family.</text>
</comment>
<dbReference type="EC" id="5.3.4.1" evidence="3"/>
<evidence type="ECO:0000256" key="1">
    <source>
        <dbReference type="ARBA" id="ARBA00001182"/>
    </source>
</evidence>
<dbReference type="PRINTS" id="PR00421">
    <property type="entry name" value="THIOREDOXIN"/>
</dbReference>
<evidence type="ECO:0000256" key="2">
    <source>
        <dbReference type="ARBA" id="ARBA00006347"/>
    </source>
</evidence>
<dbReference type="GO" id="GO:0003756">
    <property type="term" value="F:protein disulfide isomerase activity"/>
    <property type="evidence" value="ECO:0007669"/>
    <property type="project" value="UniProtKB-EC"/>
</dbReference>
<evidence type="ECO:0000256" key="6">
    <source>
        <dbReference type="ARBA" id="ARBA00022824"/>
    </source>
</evidence>
<comment type="caution">
    <text evidence="11">The sequence shown here is derived from an EMBL/GenBank/DDBJ whole genome shotgun (WGS) entry which is preliminary data.</text>
</comment>
<keyword evidence="4" id="KW-0732">Signal</keyword>
<evidence type="ECO:0000259" key="10">
    <source>
        <dbReference type="PROSITE" id="PS51352"/>
    </source>
</evidence>
<dbReference type="InterPro" id="IPR017937">
    <property type="entry name" value="Thioredoxin_CS"/>
</dbReference>
<dbReference type="AlphaFoldDB" id="A0A813HUP5"/>
<dbReference type="FunFam" id="3.40.30.10:FF:000027">
    <property type="entry name" value="protein disulfide-isomerase A2"/>
    <property type="match status" value="1"/>
</dbReference>
<dbReference type="GO" id="GO:0005783">
    <property type="term" value="C:endoplasmic reticulum"/>
    <property type="evidence" value="ECO:0007669"/>
    <property type="project" value="TreeGrafter"/>
</dbReference>
<feature type="non-terminal residue" evidence="11">
    <location>
        <position position="240"/>
    </location>
</feature>
<sequence length="240" mass="26588">APQLFGDGRPIVFLFRDKDDKGEGAEKALRKAAVSLERRMLVSIAGSSEPMDQRLMDYVSVDPEELPTARLVTNPMGSMSKYRLEGDVTEESIIAFSRDYEAGRLKPWLQTEPLPATQPGPVYVLVGSTFESVVKDPTKDVLVEFYAPWCGHCKKLESVFTGVAKKLEGIASIVIAKIDATANDVEGVDVEGFPSIKFWRADNKDEPLDYDGDRDVESFIAWLAEKAAHPFSQEQGQTEL</sequence>
<keyword evidence="8" id="KW-0413">Isomerase</keyword>
<dbReference type="Proteomes" id="UP000654075">
    <property type="component" value="Unassembled WGS sequence"/>
</dbReference>
<evidence type="ECO:0000313" key="12">
    <source>
        <dbReference type="Proteomes" id="UP000654075"/>
    </source>
</evidence>
<protein>
    <recommendedName>
        <fullName evidence="3">protein disulfide-isomerase</fullName>
        <ecNumber evidence="3">5.3.4.1</ecNumber>
    </recommendedName>
</protein>
<dbReference type="GO" id="GO:0006457">
    <property type="term" value="P:protein folding"/>
    <property type="evidence" value="ECO:0007669"/>
    <property type="project" value="TreeGrafter"/>
</dbReference>
<dbReference type="InterPro" id="IPR036249">
    <property type="entry name" value="Thioredoxin-like_sf"/>
</dbReference>
<evidence type="ECO:0000256" key="3">
    <source>
        <dbReference type="ARBA" id="ARBA00012723"/>
    </source>
</evidence>
<evidence type="ECO:0000256" key="9">
    <source>
        <dbReference type="ARBA" id="ARBA00023284"/>
    </source>
</evidence>
<comment type="catalytic activity">
    <reaction evidence="1">
        <text>Catalyzes the rearrangement of -S-S- bonds in proteins.</text>
        <dbReference type="EC" id="5.3.4.1"/>
    </reaction>
</comment>
<dbReference type="SUPFAM" id="SSF52833">
    <property type="entry name" value="Thioredoxin-like"/>
    <property type="match status" value="2"/>
</dbReference>